<evidence type="ECO:0000259" key="1">
    <source>
        <dbReference type="Pfam" id="PF00561"/>
    </source>
</evidence>
<dbReference type="Gene3D" id="3.40.50.1820">
    <property type="entry name" value="alpha/beta hydrolase"/>
    <property type="match status" value="1"/>
</dbReference>
<dbReference type="Proteomes" id="UP000179441">
    <property type="component" value="Unassembled WGS sequence"/>
</dbReference>
<dbReference type="SUPFAM" id="SSF53474">
    <property type="entry name" value="alpha/beta-Hydrolases"/>
    <property type="match status" value="1"/>
</dbReference>
<comment type="caution">
    <text evidence="2">The sequence shown here is derived from an EMBL/GenBank/DDBJ whole genome shotgun (WGS) entry which is preliminary data.</text>
</comment>
<protein>
    <recommendedName>
        <fullName evidence="1">AB hydrolase-1 domain-containing protein</fullName>
    </recommendedName>
</protein>
<gene>
    <name evidence="2" type="ORF">BKG84_26820</name>
</gene>
<evidence type="ECO:0000313" key="2">
    <source>
        <dbReference type="EMBL" id="OHU75781.1"/>
    </source>
</evidence>
<dbReference type="Pfam" id="PF00561">
    <property type="entry name" value="Abhydrolase_1"/>
    <property type="match status" value="1"/>
</dbReference>
<evidence type="ECO:0000313" key="3">
    <source>
        <dbReference type="Proteomes" id="UP000179441"/>
    </source>
</evidence>
<dbReference type="GO" id="GO:0003824">
    <property type="term" value="F:catalytic activity"/>
    <property type="evidence" value="ECO:0007669"/>
    <property type="project" value="UniProtKB-ARBA"/>
</dbReference>
<dbReference type="InterPro" id="IPR000073">
    <property type="entry name" value="AB_hydrolase_1"/>
</dbReference>
<feature type="domain" description="AB hydrolase-1" evidence="1">
    <location>
        <begin position="7"/>
        <end position="48"/>
    </location>
</feature>
<accession>A0A1S1LWQ9</accession>
<sequence length="197" mass="20599">MGAELIAVLDALGIARATLAGTSLGANVCLEAAAQHPQRVVGLILEAPCLERGSTAVGYLWSAGLTLFTVGRPLLRLVGAAARVIPADRGMLVGMIRDLLVADPARSSAFLRGLTLGRFGPPSQVRRSVRGPALVIGMRGDPIHPVSDARTVVAEISGSTLQRTASLATLRLRPAALGKPMADFLETTWLETQFAIS</sequence>
<dbReference type="EMBL" id="MLIS01000130">
    <property type="protein sequence ID" value="OHU75781.1"/>
    <property type="molecule type" value="Genomic_DNA"/>
</dbReference>
<reference evidence="2 3" key="1">
    <citation type="submission" date="2016-10" db="EMBL/GenBank/DDBJ databases">
        <title>Evaluation of Human, Veterinary and Environmental Mycobacterium chelonae Isolates by Core Genome Phylogenomic Analysis, Targeted Gene Comparison, and Anti-microbial Susceptibility Patterns: A Tale of Mistaken Identities.</title>
        <authorList>
            <person name="Fogelson S.B."/>
            <person name="Camus A.C."/>
            <person name="Lorenz W."/>
            <person name="Vasireddy R."/>
            <person name="Vasireddy S."/>
            <person name="Smith T."/>
            <person name="Brown-Elliott B.A."/>
            <person name="Wallace R.J.Jr."/>
            <person name="Hasan N.A."/>
            <person name="Reischl U."/>
            <person name="Sanchez S."/>
        </authorList>
    </citation>
    <scope>NUCLEOTIDE SEQUENCE [LARGE SCALE GENOMIC DNA]</scope>
    <source>
        <strain evidence="2 3">15518</strain>
    </source>
</reference>
<organism evidence="2 3">
    <name type="scientific">Mycobacteroides chelonae</name>
    <name type="common">Mycobacterium chelonae</name>
    <dbReference type="NCBI Taxonomy" id="1774"/>
    <lineage>
        <taxon>Bacteria</taxon>
        <taxon>Bacillati</taxon>
        <taxon>Actinomycetota</taxon>
        <taxon>Actinomycetes</taxon>
        <taxon>Mycobacteriales</taxon>
        <taxon>Mycobacteriaceae</taxon>
        <taxon>Mycobacteroides</taxon>
    </lineage>
</organism>
<dbReference type="AlphaFoldDB" id="A0A1S1LWQ9"/>
<keyword evidence="3" id="KW-1185">Reference proteome</keyword>
<proteinExistence type="predicted"/>
<name>A0A1S1LWQ9_MYCCH</name>
<dbReference type="InterPro" id="IPR029058">
    <property type="entry name" value="AB_hydrolase_fold"/>
</dbReference>